<feature type="compositionally biased region" description="Polar residues" evidence="1">
    <location>
        <begin position="221"/>
        <end position="233"/>
    </location>
</feature>
<dbReference type="Pfam" id="PF07530">
    <property type="entry name" value="PRE_C2HC"/>
    <property type="match status" value="1"/>
</dbReference>
<protein>
    <submittedName>
        <fullName evidence="3">Nucleic-acid-binding protein from transposon X-element</fullName>
    </submittedName>
</protein>
<evidence type="ECO:0000259" key="2">
    <source>
        <dbReference type="SMART" id="SM00596"/>
    </source>
</evidence>
<feature type="compositionally biased region" description="Basic and acidic residues" evidence="1">
    <location>
        <begin position="202"/>
        <end position="220"/>
    </location>
</feature>
<feature type="region of interest" description="Disordered" evidence="1">
    <location>
        <begin position="186"/>
        <end position="233"/>
    </location>
</feature>
<dbReference type="OrthoDB" id="8123891at2759"/>
<evidence type="ECO:0000256" key="1">
    <source>
        <dbReference type="SAM" id="MobiDB-lite"/>
    </source>
</evidence>
<comment type="caution">
    <text evidence="3">The sequence shown here is derived from an EMBL/GenBank/DDBJ whole genome shotgun (WGS) entry which is preliminary data.</text>
</comment>
<evidence type="ECO:0000313" key="4">
    <source>
        <dbReference type="Proteomes" id="UP000887116"/>
    </source>
</evidence>
<dbReference type="EMBL" id="BMAO01029786">
    <property type="protein sequence ID" value="GFR33968.1"/>
    <property type="molecule type" value="Genomic_DNA"/>
</dbReference>
<sequence>MTKEYFMGRVIGKGLRVYPKTPQAYHTIRSYTDKEKLETYTYQLSEEKELKAVIRGMPSDMPPQEIMDALLELGITVNDCHVMTNRKTGLPMPLFLPKNDANRNVHNITELYYMKIIIEILNKRHTRLCPCFRCQGFFHSSKYCTRKPKCVKCGKPRFTKDCKKTPDTDATCCHCQGNHPSNYSGCKRNPLSKPPPPPKVNFWEERTRKRKEMMEVEKLKSQASSSTQALEKQ</sequence>
<feature type="domain" description="Pre-C2HC" evidence="2">
    <location>
        <begin position="63"/>
        <end position="128"/>
    </location>
</feature>
<name>A0A8X6JPN6_TRICU</name>
<dbReference type="Proteomes" id="UP000887116">
    <property type="component" value="Unassembled WGS sequence"/>
</dbReference>
<evidence type="ECO:0000313" key="3">
    <source>
        <dbReference type="EMBL" id="GFR33968.1"/>
    </source>
</evidence>
<organism evidence="3 4">
    <name type="scientific">Trichonephila clavata</name>
    <name type="common">Joro spider</name>
    <name type="synonym">Nephila clavata</name>
    <dbReference type="NCBI Taxonomy" id="2740835"/>
    <lineage>
        <taxon>Eukaryota</taxon>
        <taxon>Metazoa</taxon>
        <taxon>Ecdysozoa</taxon>
        <taxon>Arthropoda</taxon>
        <taxon>Chelicerata</taxon>
        <taxon>Arachnida</taxon>
        <taxon>Araneae</taxon>
        <taxon>Araneomorphae</taxon>
        <taxon>Entelegynae</taxon>
        <taxon>Araneoidea</taxon>
        <taxon>Nephilidae</taxon>
        <taxon>Trichonephila</taxon>
    </lineage>
</organism>
<dbReference type="InterPro" id="IPR006579">
    <property type="entry name" value="Pre_C2HC_dom"/>
</dbReference>
<dbReference type="AlphaFoldDB" id="A0A8X6JPN6"/>
<keyword evidence="4" id="KW-1185">Reference proteome</keyword>
<gene>
    <name evidence="3" type="primary">ORF1_100</name>
    <name evidence="3" type="ORF">TNCT_237961</name>
</gene>
<proteinExistence type="predicted"/>
<dbReference type="SMART" id="SM00596">
    <property type="entry name" value="PRE_C2HC"/>
    <property type="match status" value="1"/>
</dbReference>
<reference evidence="3" key="1">
    <citation type="submission" date="2020-07" db="EMBL/GenBank/DDBJ databases">
        <title>Multicomponent nature underlies the extraordinary mechanical properties of spider dragline silk.</title>
        <authorList>
            <person name="Kono N."/>
            <person name="Nakamura H."/>
            <person name="Mori M."/>
            <person name="Yoshida Y."/>
            <person name="Ohtoshi R."/>
            <person name="Malay A.D."/>
            <person name="Moran D.A.P."/>
            <person name="Tomita M."/>
            <person name="Numata K."/>
            <person name="Arakawa K."/>
        </authorList>
    </citation>
    <scope>NUCLEOTIDE SEQUENCE</scope>
</reference>
<accession>A0A8X6JPN6</accession>